<dbReference type="InterPro" id="IPR056411">
    <property type="entry name" value="CysS_C"/>
</dbReference>
<name>A0AAW9CQT7_BURTH</name>
<dbReference type="GO" id="GO:0005524">
    <property type="term" value="F:ATP binding"/>
    <property type="evidence" value="ECO:0007669"/>
    <property type="project" value="UniProtKB-KW"/>
</dbReference>
<dbReference type="GO" id="GO:0004817">
    <property type="term" value="F:cysteine-tRNA ligase activity"/>
    <property type="evidence" value="ECO:0007669"/>
    <property type="project" value="UniProtKB-EC"/>
</dbReference>
<dbReference type="AlphaFoldDB" id="A0AAW9CQT7"/>
<evidence type="ECO:0000259" key="6">
    <source>
        <dbReference type="Pfam" id="PF23493"/>
    </source>
</evidence>
<keyword evidence="3" id="KW-0067">ATP-binding</keyword>
<sequence length="118" mass="12859">MDGFDTVPSLGLRDWKPVMFDIPESVRALLGEREQDRAERNWAKADDIRRTLSARGWRVEGSKEGQRLIGVAADPTGMGDGCASHVRRTERPLSTSSTGHSGSVAAERGALHSACRAR</sequence>
<evidence type="ECO:0000256" key="2">
    <source>
        <dbReference type="ARBA" id="ARBA00022741"/>
    </source>
</evidence>
<feature type="compositionally biased region" description="Polar residues" evidence="5">
    <location>
        <begin position="92"/>
        <end position="101"/>
    </location>
</feature>
<evidence type="ECO:0000256" key="5">
    <source>
        <dbReference type="SAM" id="MobiDB-lite"/>
    </source>
</evidence>
<evidence type="ECO:0000313" key="7">
    <source>
        <dbReference type="EMBL" id="MDW9253390.1"/>
    </source>
</evidence>
<dbReference type="Gene3D" id="1.20.120.1910">
    <property type="entry name" value="Cysteine-tRNA ligase, C-terminal anti-codon recognition domain"/>
    <property type="match status" value="1"/>
</dbReference>
<organism evidence="7 8">
    <name type="scientific">Burkholderia thailandensis</name>
    <dbReference type="NCBI Taxonomy" id="57975"/>
    <lineage>
        <taxon>Bacteria</taxon>
        <taxon>Pseudomonadati</taxon>
        <taxon>Pseudomonadota</taxon>
        <taxon>Betaproteobacteria</taxon>
        <taxon>Burkholderiales</taxon>
        <taxon>Burkholderiaceae</taxon>
        <taxon>Burkholderia</taxon>
        <taxon>pseudomallei group</taxon>
    </lineage>
</organism>
<evidence type="ECO:0000256" key="3">
    <source>
        <dbReference type="ARBA" id="ARBA00022840"/>
    </source>
</evidence>
<dbReference type="GO" id="GO:0006418">
    <property type="term" value="P:tRNA aminoacylation for protein translation"/>
    <property type="evidence" value="ECO:0007669"/>
    <property type="project" value="InterPro"/>
</dbReference>
<protein>
    <submittedName>
        <fullName evidence="7">Cysteine--tRNA ligase domain protein</fullName>
        <ecNumber evidence="7">6.1.1.16</ecNumber>
    </submittedName>
</protein>
<comment type="caution">
    <text evidence="7">The sequence shown here is derived from an EMBL/GenBank/DDBJ whole genome shotgun (WGS) entry which is preliminary data.</text>
</comment>
<gene>
    <name evidence="7" type="ORF">C7S16_4814</name>
</gene>
<dbReference type="Proteomes" id="UP001272137">
    <property type="component" value="Unassembled WGS sequence"/>
</dbReference>
<dbReference type="Pfam" id="PF23493">
    <property type="entry name" value="CysS_C"/>
    <property type="match status" value="1"/>
</dbReference>
<evidence type="ECO:0000256" key="4">
    <source>
        <dbReference type="ARBA" id="ARBA00023146"/>
    </source>
</evidence>
<feature type="region of interest" description="Disordered" evidence="5">
    <location>
        <begin position="68"/>
        <end position="118"/>
    </location>
</feature>
<dbReference type="InterPro" id="IPR009080">
    <property type="entry name" value="tRNAsynth_Ia_anticodon-bd"/>
</dbReference>
<keyword evidence="1 7" id="KW-0436">Ligase</keyword>
<proteinExistence type="predicted"/>
<evidence type="ECO:0000256" key="1">
    <source>
        <dbReference type="ARBA" id="ARBA00022598"/>
    </source>
</evidence>
<keyword evidence="2" id="KW-0547">Nucleotide-binding</keyword>
<accession>A0AAW9CQT7</accession>
<evidence type="ECO:0000313" key="8">
    <source>
        <dbReference type="Proteomes" id="UP001272137"/>
    </source>
</evidence>
<dbReference type="EMBL" id="QXCT01000001">
    <property type="protein sequence ID" value="MDW9253390.1"/>
    <property type="molecule type" value="Genomic_DNA"/>
</dbReference>
<feature type="domain" description="Cysteinyl-tRNA ligase anticodon binding" evidence="6">
    <location>
        <begin position="21"/>
        <end position="66"/>
    </location>
</feature>
<dbReference type="EC" id="6.1.1.16" evidence="7"/>
<dbReference type="SUPFAM" id="SSF47323">
    <property type="entry name" value="Anticodon-binding domain of a subclass of class I aminoacyl-tRNA synthetases"/>
    <property type="match status" value="1"/>
</dbReference>
<keyword evidence="4" id="KW-0030">Aminoacyl-tRNA synthetase</keyword>
<reference evidence="7" key="1">
    <citation type="submission" date="2018-08" db="EMBL/GenBank/DDBJ databases">
        <title>Identification of Burkholderia cepacia strains that express a Burkholderia pseudomallei-like capsular polysaccharide.</title>
        <authorList>
            <person name="Burtnick M.N."/>
            <person name="Vongsouvath M."/>
            <person name="Newton P."/>
            <person name="Wuthiekanun V."/>
            <person name="Limmathurotsakul D."/>
            <person name="Brett P.J."/>
            <person name="Chantratita N."/>
            <person name="Dance D.A."/>
        </authorList>
    </citation>
    <scope>NUCLEOTIDE SEQUENCE</scope>
    <source>
        <strain evidence="7">SBXCC001</strain>
    </source>
</reference>